<dbReference type="Gene3D" id="2.40.30.170">
    <property type="match status" value="1"/>
</dbReference>
<dbReference type="GO" id="GO:0030313">
    <property type="term" value="C:cell envelope"/>
    <property type="evidence" value="ECO:0007669"/>
    <property type="project" value="UniProtKB-SubCell"/>
</dbReference>
<dbReference type="GO" id="GO:0005886">
    <property type="term" value="C:plasma membrane"/>
    <property type="evidence" value="ECO:0007669"/>
    <property type="project" value="TreeGrafter"/>
</dbReference>
<dbReference type="EMBL" id="CP002305">
    <property type="protein sequence ID" value="ADQ16605.1"/>
    <property type="molecule type" value="Genomic_DNA"/>
</dbReference>
<dbReference type="eggNOG" id="COG0845">
    <property type="taxonomic scope" value="Bacteria"/>
</dbReference>
<feature type="coiled-coil region" evidence="2">
    <location>
        <begin position="95"/>
        <end position="160"/>
    </location>
</feature>
<dbReference type="Gene3D" id="2.40.420.20">
    <property type="match status" value="1"/>
</dbReference>
<dbReference type="Pfam" id="PF25944">
    <property type="entry name" value="Beta-barrel_RND"/>
    <property type="match status" value="1"/>
</dbReference>
<dbReference type="PANTHER" id="PTHR30158">
    <property type="entry name" value="ACRA/E-RELATED COMPONENT OF DRUG EFFLUX TRANSPORTER"/>
    <property type="match status" value="1"/>
</dbReference>
<dbReference type="KEGG" id="lby:Lbys_0859"/>
<name>E4RR10_LEAB4</name>
<comment type="similarity">
    <text evidence="1">Belongs to the membrane fusion protein (MFP) (TC 8.A.1) family.</text>
</comment>
<feature type="domain" description="Multidrug resistance protein MdtA-like barrel-sandwich hybrid" evidence="3">
    <location>
        <begin position="56"/>
        <end position="210"/>
    </location>
</feature>
<dbReference type="NCBIfam" id="TIGR01730">
    <property type="entry name" value="RND_mfp"/>
    <property type="match status" value="1"/>
</dbReference>
<dbReference type="InterPro" id="IPR058637">
    <property type="entry name" value="YknX-like_C"/>
</dbReference>
<dbReference type="InterPro" id="IPR006143">
    <property type="entry name" value="RND_pump_MFP"/>
</dbReference>
<dbReference type="STRING" id="649349.Lbys_0859"/>
<proteinExistence type="inferred from homology"/>
<reference key="1">
    <citation type="submission" date="2010-11" db="EMBL/GenBank/DDBJ databases">
        <title>The complete genome of Leadbetterella byssophila DSM 17132.</title>
        <authorList>
            <consortium name="US DOE Joint Genome Institute (JGI-PGF)"/>
            <person name="Lucas S."/>
            <person name="Copeland A."/>
            <person name="Lapidus A."/>
            <person name="Glavina del Rio T."/>
            <person name="Dalin E."/>
            <person name="Tice H."/>
            <person name="Bruce D."/>
            <person name="Goodwin L."/>
            <person name="Pitluck S."/>
            <person name="Kyrpides N."/>
            <person name="Mavromatis K."/>
            <person name="Ivanova N."/>
            <person name="Teshima H."/>
            <person name="Brettin T."/>
            <person name="Detter J.C."/>
            <person name="Han C."/>
            <person name="Tapia R."/>
            <person name="Land M."/>
            <person name="Hauser L."/>
            <person name="Markowitz V."/>
            <person name="Cheng J.-F."/>
            <person name="Hugenholtz P."/>
            <person name="Woyke T."/>
            <person name="Wu D."/>
            <person name="Tindall B."/>
            <person name="Pomrenke H.G."/>
            <person name="Brambilla E."/>
            <person name="Klenk H.-P."/>
            <person name="Eisen J.A."/>
        </authorList>
    </citation>
    <scope>NUCLEOTIDE SEQUENCE [LARGE SCALE GENOMIC DNA]</scope>
    <source>
        <strain>DSM 17132</strain>
    </source>
</reference>
<evidence type="ECO:0000313" key="7">
    <source>
        <dbReference type="Proteomes" id="UP000007435"/>
    </source>
</evidence>
<sequence>MKKVILLSALSALYSCNSNKPQQAPGVAEFPVVKVAQRNVTGYTEFPVTIKGINNNDVRAKIQGYIKKVFVDEGQLVNVGTPLFQLETNILTQNADAAKSALTAAEANIEASQAAVKAAEVEVQKLEPLVAKNIIGAAQLETAKANLARAQAALAQAVASKGQANSTLKGIQENINFSIVKSPIRGVVGSIPFREGSLVGPSDMTPLTTVSETSSVYAYFSMNEKEYLDFLGRTPGTTVKEKLKNIPEVDLVLANGELYPEKGKVQAVTGQIDASTGSIQFRVTFRNPAGLLSNGNSGKIRIPKTYENALVFPEMSLFERQGSYYVYSVKQDTAYMTRVQVVDRTQNLVIAGEGIKEGDLIVTQGTSNLRDKTPVKPVKQDINELLSTIKPVF</sequence>
<dbReference type="Gene3D" id="2.40.50.100">
    <property type="match status" value="1"/>
</dbReference>
<keyword evidence="2" id="KW-0175">Coiled coil</keyword>
<dbReference type="PANTHER" id="PTHR30158:SF23">
    <property type="entry name" value="MULTIDRUG RESISTANCE PROTEIN MEXA"/>
    <property type="match status" value="1"/>
</dbReference>
<dbReference type="Pfam" id="PF25989">
    <property type="entry name" value="YknX_C"/>
    <property type="match status" value="1"/>
</dbReference>
<evidence type="ECO:0000259" key="5">
    <source>
        <dbReference type="Pfam" id="PF25989"/>
    </source>
</evidence>
<organism evidence="6 7">
    <name type="scientific">Leadbetterella byssophila (strain DSM 17132 / JCM 16389 / KACC 11308 / NBRC 106382 / 4M15)</name>
    <dbReference type="NCBI Taxonomy" id="649349"/>
    <lineage>
        <taxon>Bacteria</taxon>
        <taxon>Pseudomonadati</taxon>
        <taxon>Bacteroidota</taxon>
        <taxon>Cytophagia</taxon>
        <taxon>Cytophagales</taxon>
        <taxon>Leadbetterellaceae</taxon>
        <taxon>Leadbetterella</taxon>
    </lineage>
</organism>
<feature type="domain" description="Multidrug resistance protein MdtA-like beta-barrel" evidence="4">
    <location>
        <begin position="238"/>
        <end position="302"/>
    </location>
</feature>
<dbReference type="PROSITE" id="PS51257">
    <property type="entry name" value="PROKAR_LIPOPROTEIN"/>
    <property type="match status" value="1"/>
</dbReference>
<dbReference type="InterPro" id="IPR058625">
    <property type="entry name" value="MdtA-like_BSH"/>
</dbReference>
<dbReference type="GO" id="GO:0046677">
    <property type="term" value="P:response to antibiotic"/>
    <property type="evidence" value="ECO:0007669"/>
    <property type="project" value="TreeGrafter"/>
</dbReference>
<protein>
    <submittedName>
        <fullName evidence="6">Efflux transporter, RND family, MFP subunit</fullName>
    </submittedName>
</protein>
<gene>
    <name evidence="6" type="ordered locus">Lbys_0859</name>
</gene>
<dbReference type="HOGENOM" id="CLU_018816_2_1_10"/>
<evidence type="ECO:0000259" key="3">
    <source>
        <dbReference type="Pfam" id="PF25917"/>
    </source>
</evidence>
<evidence type="ECO:0000256" key="1">
    <source>
        <dbReference type="ARBA" id="ARBA00009477"/>
    </source>
</evidence>
<dbReference type="SUPFAM" id="SSF111369">
    <property type="entry name" value="HlyD-like secretion proteins"/>
    <property type="match status" value="1"/>
</dbReference>
<dbReference type="OrthoDB" id="9801814at2"/>
<feature type="domain" description="YknX-like C-terminal permuted SH3-like" evidence="5">
    <location>
        <begin position="310"/>
        <end position="376"/>
    </location>
</feature>
<evidence type="ECO:0000259" key="4">
    <source>
        <dbReference type="Pfam" id="PF25944"/>
    </source>
</evidence>
<dbReference type="InterPro" id="IPR058626">
    <property type="entry name" value="MdtA-like_b-barrel"/>
</dbReference>
<dbReference type="Gene3D" id="1.10.287.470">
    <property type="entry name" value="Helix hairpin bin"/>
    <property type="match status" value="1"/>
</dbReference>
<dbReference type="RefSeq" id="WP_013407656.1">
    <property type="nucleotide sequence ID" value="NC_014655.1"/>
</dbReference>
<reference evidence="6 7" key="2">
    <citation type="journal article" date="2011" name="Stand. Genomic Sci.">
        <title>Complete genome sequence of Leadbetterella byssophila type strain (4M15).</title>
        <authorList>
            <person name="Abt B."/>
            <person name="Teshima H."/>
            <person name="Lucas S."/>
            <person name="Lapidus A."/>
            <person name="Del Rio T.G."/>
            <person name="Nolan M."/>
            <person name="Tice H."/>
            <person name="Cheng J.F."/>
            <person name="Pitluck S."/>
            <person name="Liolios K."/>
            <person name="Pagani I."/>
            <person name="Ivanova N."/>
            <person name="Mavromatis K."/>
            <person name="Pati A."/>
            <person name="Tapia R."/>
            <person name="Han C."/>
            <person name="Goodwin L."/>
            <person name="Chen A."/>
            <person name="Palaniappan K."/>
            <person name="Land M."/>
            <person name="Hauser L."/>
            <person name="Chang Y.J."/>
            <person name="Jeffries C.D."/>
            <person name="Rohde M."/>
            <person name="Goker M."/>
            <person name="Tindall B.J."/>
            <person name="Detter J.C."/>
            <person name="Woyke T."/>
            <person name="Bristow J."/>
            <person name="Eisen J.A."/>
            <person name="Markowitz V."/>
            <person name="Hugenholtz P."/>
            <person name="Klenk H.P."/>
            <person name="Kyrpides N.C."/>
        </authorList>
    </citation>
    <scope>NUCLEOTIDE SEQUENCE [LARGE SCALE GENOMIC DNA]</scope>
    <source>
        <strain evidence="7">DSM 17132 / JCM 16389 / KACC 11308 / NBRC 106382 / 4M15</strain>
    </source>
</reference>
<dbReference type="Pfam" id="PF25917">
    <property type="entry name" value="BSH_RND"/>
    <property type="match status" value="1"/>
</dbReference>
<dbReference type="GO" id="GO:0022857">
    <property type="term" value="F:transmembrane transporter activity"/>
    <property type="evidence" value="ECO:0007669"/>
    <property type="project" value="InterPro"/>
</dbReference>
<evidence type="ECO:0000256" key="2">
    <source>
        <dbReference type="SAM" id="Coils"/>
    </source>
</evidence>
<dbReference type="Proteomes" id="UP000007435">
    <property type="component" value="Chromosome"/>
</dbReference>
<accession>E4RR10</accession>
<dbReference type="AlphaFoldDB" id="E4RR10"/>
<evidence type="ECO:0000313" key="6">
    <source>
        <dbReference type="EMBL" id="ADQ16605.1"/>
    </source>
</evidence>
<keyword evidence="7" id="KW-1185">Reference proteome</keyword>